<organism evidence="1 2">
    <name type="scientific">Wandonia haliotis</name>
    <dbReference type="NCBI Taxonomy" id="574963"/>
    <lineage>
        <taxon>Bacteria</taxon>
        <taxon>Pseudomonadati</taxon>
        <taxon>Bacteroidota</taxon>
        <taxon>Flavobacteriia</taxon>
        <taxon>Flavobacteriales</taxon>
        <taxon>Crocinitomicaceae</taxon>
        <taxon>Wandonia</taxon>
    </lineage>
</organism>
<dbReference type="Gene3D" id="2.40.160.60">
    <property type="entry name" value="Outer membrane protein transport protein (OMPP1/FadL/TodX)"/>
    <property type="match status" value="1"/>
</dbReference>
<evidence type="ECO:0000313" key="2">
    <source>
        <dbReference type="Proteomes" id="UP001501126"/>
    </source>
</evidence>
<accession>A0ABN1MMF5</accession>
<proteinExistence type="predicted"/>
<gene>
    <name evidence="1" type="ORF">GCM10009118_08710</name>
</gene>
<dbReference type="Proteomes" id="UP001501126">
    <property type="component" value="Unassembled WGS sequence"/>
</dbReference>
<dbReference type="EMBL" id="BAAAFH010000003">
    <property type="protein sequence ID" value="GAA0874463.1"/>
    <property type="molecule type" value="Genomic_DNA"/>
</dbReference>
<comment type="caution">
    <text evidence="1">The sequence shown here is derived from an EMBL/GenBank/DDBJ whole genome shotgun (WGS) entry which is preliminary data.</text>
</comment>
<dbReference type="RefSeq" id="WP_343785360.1">
    <property type="nucleotide sequence ID" value="NZ_BAAAFH010000003.1"/>
</dbReference>
<dbReference type="NCBIfam" id="NF033709">
    <property type="entry name" value="PorV_fam"/>
    <property type="match status" value="1"/>
</dbReference>
<name>A0ABN1MMF5_9FLAO</name>
<evidence type="ECO:0000313" key="1">
    <source>
        <dbReference type="EMBL" id="GAA0874463.1"/>
    </source>
</evidence>
<dbReference type="SUPFAM" id="SSF56935">
    <property type="entry name" value="Porins"/>
    <property type="match status" value="1"/>
</dbReference>
<protein>
    <submittedName>
        <fullName evidence="1">PorV/PorQ family protein</fullName>
    </submittedName>
</protein>
<reference evidence="1 2" key="1">
    <citation type="journal article" date="2019" name="Int. J. Syst. Evol. Microbiol.">
        <title>The Global Catalogue of Microorganisms (GCM) 10K type strain sequencing project: providing services to taxonomists for standard genome sequencing and annotation.</title>
        <authorList>
            <consortium name="The Broad Institute Genomics Platform"/>
            <consortium name="The Broad Institute Genome Sequencing Center for Infectious Disease"/>
            <person name="Wu L."/>
            <person name="Ma J."/>
        </authorList>
    </citation>
    <scope>NUCLEOTIDE SEQUENCE [LARGE SCALE GENOMIC DNA]</scope>
    <source>
        <strain evidence="1 2">JCM 16083</strain>
    </source>
</reference>
<sequence>MQKYLRFTIIGVILLFSKLGFSQSDLAPKYSNEFLQIGVGARALGLSNSVVAGVDDVTSAYWNPAGLTGVKTWLQGALMHSEYFAGIAKYDYLGLAYPIDEKSTLAFTAIRFGVDDIPNTTQLIDNQGNIDYDRITTFTAADYAFMLSYARKLAPAGLSLGGTFKVIYRKVGDFAHSWGFGLDAGLKYEHKKNWKFGIVARDITSTFNAWVFTLDDVTKEVFQATGNELPENGLELTLPRLIFAAQGKLDFGKGFYGLSEIDVDMTTDGRRNVLLPTNVVSFDPHIGVEIGFKDIVAVRCGFGNFQYVTNFDESRQLTFQPNIGLGVHFKGVHVDYAFTDIGDASVALYSHVISLKLDLKKPKGKKKAEDT</sequence>
<keyword evidence="2" id="KW-1185">Reference proteome</keyword>